<dbReference type="EMBL" id="AP022612">
    <property type="protein sequence ID" value="BBZ33383.1"/>
    <property type="molecule type" value="Genomic_DNA"/>
</dbReference>
<name>A0A7I7XWH7_9MYCO</name>
<gene>
    <name evidence="1" type="ORF">MCNF_19880</name>
</gene>
<dbReference type="Proteomes" id="UP000466931">
    <property type="component" value="Chromosome"/>
</dbReference>
<evidence type="ECO:0000313" key="1">
    <source>
        <dbReference type="EMBL" id="BBZ33383.1"/>
    </source>
</evidence>
<dbReference type="AlphaFoldDB" id="A0A7I7XWH7"/>
<evidence type="ECO:0000313" key="2">
    <source>
        <dbReference type="Proteomes" id="UP000466931"/>
    </source>
</evidence>
<proteinExistence type="predicted"/>
<reference evidence="1" key="1">
    <citation type="journal article" date="2019" name="Emerg. Microbes Infect.">
        <title>Comprehensive subspecies identification of 175 nontuberculous mycobacteria species based on 7547 genomic profiles.</title>
        <authorList>
            <person name="Matsumoto Y."/>
            <person name="Kinjo T."/>
            <person name="Motooka D."/>
            <person name="Nabeya D."/>
            <person name="Jung N."/>
            <person name="Uechi K."/>
            <person name="Horii T."/>
            <person name="Iida T."/>
            <person name="Fujita J."/>
            <person name="Nakamura S."/>
        </authorList>
    </citation>
    <scope>NUCLEOTIDE SEQUENCE [LARGE SCALE GENOMIC DNA]</scope>
    <source>
        <strain evidence="1">JCM 13671</strain>
    </source>
</reference>
<reference evidence="1" key="2">
    <citation type="submission" date="2020-02" db="EMBL/GenBank/DDBJ databases">
        <authorList>
            <person name="Matsumoto Y."/>
            <person name="Motooka D."/>
            <person name="Nakamura S."/>
        </authorList>
    </citation>
    <scope>NUCLEOTIDE SEQUENCE</scope>
    <source>
        <strain evidence="1">JCM 13671</strain>
    </source>
</reference>
<keyword evidence="2" id="KW-1185">Reference proteome</keyword>
<sequence>MLVTPTPSDSATNGIVRSSTEDSAARAKAAATIVSVFNVPRARRPDCGCEVERGPPTFTSRRSALAQNLRSKLDDRGRSYLQQFGSNTAHSAPTASWLGRW</sequence>
<protein>
    <submittedName>
        <fullName evidence="1">Uncharacterized protein</fullName>
    </submittedName>
</protein>
<organism evidence="1 2">
    <name type="scientific">Mycolicibacterium confluentis</name>
    <dbReference type="NCBI Taxonomy" id="28047"/>
    <lineage>
        <taxon>Bacteria</taxon>
        <taxon>Bacillati</taxon>
        <taxon>Actinomycetota</taxon>
        <taxon>Actinomycetes</taxon>
        <taxon>Mycobacteriales</taxon>
        <taxon>Mycobacteriaceae</taxon>
        <taxon>Mycolicibacterium</taxon>
    </lineage>
</organism>
<accession>A0A7I7XWH7</accession>